<evidence type="ECO:0000256" key="3">
    <source>
        <dbReference type="ARBA" id="ARBA00022475"/>
    </source>
</evidence>
<comment type="similarity">
    <text evidence="2">Belongs to the UPF0410 family.</text>
</comment>
<gene>
    <name evidence="8" type="ORF">BN10_1070008</name>
</gene>
<dbReference type="HOGENOM" id="CLU_160040_1_2_11"/>
<evidence type="ECO:0000256" key="2">
    <source>
        <dbReference type="ARBA" id="ARBA00011006"/>
    </source>
</evidence>
<evidence type="ECO:0000256" key="7">
    <source>
        <dbReference type="SAM" id="Phobius"/>
    </source>
</evidence>
<dbReference type="Pfam" id="PF04226">
    <property type="entry name" value="Transgly_assoc"/>
    <property type="match status" value="1"/>
</dbReference>
<evidence type="ECO:0000313" key="9">
    <source>
        <dbReference type="Proteomes" id="UP000013167"/>
    </source>
</evidence>
<feature type="transmembrane region" description="Helical" evidence="7">
    <location>
        <begin position="65"/>
        <end position="84"/>
    </location>
</feature>
<feature type="transmembrane region" description="Helical" evidence="7">
    <location>
        <begin position="31"/>
        <end position="50"/>
    </location>
</feature>
<keyword evidence="5 7" id="KW-1133">Transmembrane helix</keyword>
<feature type="transmembrane region" description="Helical" evidence="7">
    <location>
        <begin position="6"/>
        <end position="24"/>
    </location>
</feature>
<keyword evidence="9" id="KW-1185">Reference proteome</keyword>
<keyword evidence="3" id="KW-1003">Cell membrane</keyword>
<dbReference type="eggNOG" id="COG2261">
    <property type="taxonomic scope" value="Bacteria"/>
</dbReference>
<dbReference type="PANTHER" id="PTHR33884">
    <property type="entry name" value="UPF0410 PROTEIN YMGE"/>
    <property type="match status" value="1"/>
</dbReference>
<protein>
    <submittedName>
        <fullName evidence="8">Putative membrane protein</fullName>
    </submittedName>
</protein>
<evidence type="ECO:0000256" key="4">
    <source>
        <dbReference type="ARBA" id="ARBA00022692"/>
    </source>
</evidence>
<dbReference type="RefSeq" id="WP_010851472.1">
    <property type="nucleotide sequence ID" value="NZ_HF570956.1"/>
</dbReference>
<dbReference type="EMBL" id="CAIZ01000010">
    <property type="protein sequence ID" value="CCH68568.1"/>
    <property type="molecule type" value="Genomic_DNA"/>
</dbReference>
<dbReference type="STRING" id="1193181.BN10_1070008"/>
<comment type="caution">
    <text evidence="8">The sequence shown here is derived from an EMBL/GenBank/DDBJ whole genome shotgun (WGS) entry which is preliminary data.</text>
</comment>
<dbReference type="InterPro" id="IPR007341">
    <property type="entry name" value="Transgly_assoc"/>
</dbReference>
<proteinExistence type="inferred from homology"/>
<keyword evidence="4 7" id="KW-0812">Transmembrane</keyword>
<dbReference type="GO" id="GO:0005886">
    <property type="term" value="C:plasma membrane"/>
    <property type="evidence" value="ECO:0007669"/>
    <property type="project" value="UniProtKB-SubCell"/>
</dbReference>
<dbReference type="Proteomes" id="UP000013167">
    <property type="component" value="Unassembled WGS sequence"/>
</dbReference>
<comment type="subcellular location">
    <subcellularLocation>
        <location evidence="1">Cell membrane</location>
        <topology evidence="1">Multi-pass membrane protein</topology>
    </subcellularLocation>
</comment>
<reference evidence="8 9" key="1">
    <citation type="journal article" date="2013" name="ISME J.">
        <title>A metabolic model for members of the genus Tetrasphaera involved in enhanced biological phosphorus removal.</title>
        <authorList>
            <person name="Kristiansen R."/>
            <person name="Nguyen H.T.T."/>
            <person name="Saunders A.M."/>
            <person name="Nielsen J.L."/>
            <person name="Wimmer R."/>
            <person name="Le V.Q."/>
            <person name="McIlroy S.J."/>
            <person name="Petrovski S."/>
            <person name="Seviour R.J."/>
            <person name="Calteau A."/>
            <person name="Nielsen K.L."/>
            <person name="Nielsen P.H."/>
        </authorList>
    </citation>
    <scope>NUCLEOTIDE SEQUENCE [LARGE SCALE GENOMIC DNA]</scope>
    <source>
        <strain evidence="8 9">Lp2</strain>
    </source>
</reference>
<sequence length="90" mass="9244">MTIGAIIGTIIFGAVIGILARAVLPGRQSISAVVTVILGILGALIGYWVWGSVMGKGDTSGIDVIRWIISIIAAAVLVVIYGLAVGRKQV</sequence>
<organism evidence="8 9">
    <name type="scientific">Phycicoccus elongatus Lp2</name>
    <dbReference type="NCBI Taxonomy" id="1193181"/>
    <lineage>
        <taxon>Bacteria</taxon>
        <taxon>Bacillati</taxon>
        <taxon>Actinomycetota</taxon>
        <taxon>Actinomycetes</taxon>
        <taxon>Micrococcales</taxon>
        <taxon>Intrasporangiaceae</taxon>
        <taxon>Phycicoccus</taxon>
    </lineage>
</organism>
<keyword evidence="6 7" id="KW-0472">Membrane</keyword>
<evidence type="ECO:0000313" key="8">
    <source>
        <dbReference type="EMBL" id="CCH68568.1"/>
    </source>
</evidence>
<name>N0DXE6_9MICO</name>
<dbReference type="PANTHER" id="PTHR33884:SF3">
    <property type="entry name" value="UPF0410 PROTEIN YMGE"/>
    <property type="match status" value="1"/>
</dbReference>
<evidence type="ECO:0000256" key="1">
    <source>
        <dbReference type="ARBA" id="ARBA00004651"/>
    </source>
</evidence>
<evidence type="ECO:0000256" key="5">
    <source>
        <dbReference type="ARBA" id="ARBA00022989"/>
    </source>
</evidence>
<dbReference type="AlphaFoldDB" id="N0DXE6"/>
<accession>N0DXE6</accession>
<evidence type="ECO:0000256" key="6">
    <source>
        <dbReference type="ARBA" id="ARBA00023136"/>
    </source>
</evidence>